<dbReference type="PANTHER" id="PTHR32479">
    <property type="entry name" value="GLYCOLATE OXIDASE IRON-SULFUR SUBUNIT"/>
    <property type="match status" value="1"/>
</dbReference>
<evidence type="ECO:0000256" key="1">
    <source>
        <dbReference type="ARBA" id="ARBA00022485"/>
    </source>
</evidence>
<organism evidence="8 9">
    <name type="scientific">Georgenia deserti</name>
    <dbReference type="NCBI Taxonomy" id="2093781"/>
    <lineage>
        <taxon>Bacteria</taxon>
        <taxon>Bacillati</taxon>
        <taxon>Actinomycetota</taxon>
        <taxon>Actinomycetes</taxon>
        <taxon>Micrococcales</taxon>
        <taxon>Bogoriellaceae</taxon>
        <taxon>Georgenia</taxon>
    </lineage>
</organism>
<dbReference type="InterPro" id="IPR012257">
    <property type="entry name" value="Glc_ox_4Fe-4S"/>
</dbReference>
<dbReference type="InterPro" id="IPR017896">
    <property type="entry name" value="4Fe4S_Fe-S-bd"/>
</dbReference>
<dbReference type="InterPro" id="IPR009051">
    <property type="entry name" value="Helical_ferredxn"/>
</dbReference>
<reference evidence="9" key="1">
    <citation type="journal article" date="2019" name="Int. J. Syst. Evol. Microbiol.">
        <title>The Global Catalogue of Microorganisms (GCM) 10K type strain sequencing project: providing services to taxonomists for standard genome sequencing and annotation.</title>
        <authorList>
            <consortium name="The Broad Institute Genomics Platform"/>
            <consortium name="The Broad Institute Genome Sequencing Center for Infectious Disease"/>
            <person name="Wu L."/>
            <person name="Ma J."/>
        </authorList>
    </citation>
    <scope>NUCLEOTIDE SEQUENCE [LARGE SCALE GENOMIC DNA]</scope>
    <source>
        <strain evidence="9">JCM 17130</strain>
    </source>
</reference>
<feature type="region of interest" description="Disordered" evidence="6">
    <location>
        <begin position="457"/>
        <end position="476"/>
    </location>
</feature>
<evidence type="ECO:0000259" key="7">
    <source>
        <dbReference type="PROSITE" id="PS51379"/>
    </source>
</evidence>
<dbReference type="SUPFAM" id="SSF54862">
    <property type="entry name" value="4Fe-4S ferredoxins"/>
    <property type="match status" value="1"/>
</dbReference>
<feature type="region of interest" description="Disordered" evidence="6">
    <location>
        <begin position="1"/>
        <end position="21"/>
    </location>
</feature>
<dbReference type="Pfam" id="PF02754">
    <property type="entry name" value="CCG"/>
    <property type="match status" value="2"/>
</dbReference>
<dbReference type="PANTHER" id="PTHR32479:SF17">
    <property type="entry name" value="GLYCOLATE OXIDASE IRON-SULFUR SUBUNIT"/>
    <property type="match status" value="1"/>
</dbReference>
<dbReference type="PROSITE" id="PS00198">
    <property type="entry name" value="4FE4S_FER_1"/>
    <property type="match status" value="2"/>
</dbReference>
<evidence type="ECO:0000256" key="2">
    <source>
        <dbReference type="ARBA" id="ARBA00022723"/>
    </source>
</evidence>
<evidence type="ECO:0000313" key="8">
    <source>
        <dbReference type="EMBL" id="MFD1716920.1"/>
    </source>
</evidence>
<sequence length="490" mass="52166">MSDTLNTPQGQRGITEPAGAPGDVLGMTGAFDAHHPPSADLIDDCVHCGFCLPACPTYVLWGEEMDSPRGRIYLMKEGLEAEPMSPSMVQHIDACLGCMACVSACPSGVQYDKLIEATRQQVERRGSQHRSLTSRAVREAIFALFPHPERLRLLRGPLSLYQRAGLSRLVRRSGVLEKLSTTLATMEAIAPPVQRQVHIPELVRARTEKRMTVGLLLGCVQREFYPGVNAATVRVLTMEGCDVVTPPAQGCCGALSVHAGREGEGLDYARGLIDAFSDAGVERVVVNSAGCGSTMKDYADLLVDDPEYADRARAFSEKVRDISEVLVELGPAAPRHPLPVTIAYHDACHLSHAQGVRTQPRELLRAIPGLNVTEIAEPDLCCGSAGVYNLVNPEPARQLGSRKAANVSATGAELLVTSNPGCLLQITDALSRQGKHIETAHMVEVLDASLRNTGVGRLMRDAPDPARGGADGTRGSGDGCACGRPGGCAG</sequence>
<dbReference type="EMBL" id="JBHUEE010000001">
    <property type="protein sequence ID" value="MFD1716920.1"/>
    <property type="molecule type" value="Genomic_DNA"/>
</dbReference>
<name>A0ABW4L2T1_9MICO</name>
<feature type="domain" description="4Fe-4S ferredoxin-type" evidence="7">
    <location>
        <begin position="35"/>
        <end position="65"/>
    </location>
</feature>
<evidence type="ECO:0000256" key="6">
    <source>
        <dbReference type="SAM" id="MobiDB-lite"/>
    </source>
</evidence>
<dbReference type="Pfam" id="PF13183">
    <property type="entry name" value="Fer4_8"/>
    <property type="match status" value="1"/>
</dbReference>
<keyword evidence="5" id="KW-0411">Iron-sulfur</keyword>
<gene>
    <name evidence="8" type="ORF">ACFSE6_03675</name>
</gene>
<dbReference type="Proteomes" id="UP001597277">
    <property type="component" value="Unassembled WGS sequence"/>
</dbReference>
<accession>A0ABW4L2T1</accession>
<dbReference type="PROSITE" id="PS51379">
    <property type="entry name" value="4FE4S_FER_2"/>
    <property type="match status" value="2"/>
</dbReference>
<evidence type="ECO:0000256" key="5">
    <source>
        <dbReference type="ARBA" id="ARBA00023014"/>
    </source>
</evidence>
<dbReference type="InterPro" id="IPR017900">
    <property type="entry name" value="4Fe4S_Fe_S_CS"/>
</dbReference>
<keyword evidence="1" id="KW-0004">4Fe-4S</keyword>
<keyword evidence="9" id="KW-1185">Reference proteome</keyword>
<dbReference type="PIRSF" id="PIRSF000139">
    <property type="entry name" value="Glc_ox_4Fe-4S"/>
    <property type="match status" value="1"/>
</dbReference>
<keyword evidence="2" id="KW-0479">Metal-binding</keyword>
<evidence type="ECO:0000313" key="9">
    <source>
        <dbReference type="Proteomes" id="UP001597277"/>
    </source>
</evidence>
<keyword evidence="4" id="KW-0408">Iron</keyword>
<keyword evidence="3" id="KW-0677">Repeat</keyword>
<dbReference type="InterPro" id="IPR004017">
    <property type="entry name" value="Cys_rich_dom"/>
</dbReference>
<dbReference type="RefSeq" id="WP_388002335.1">
    <property type="nucleotide sequence ID" value="NZ_JBHUEE010000001.1"/>
</dbReference>
<evidence type="ECO:0000256" key="3">
    <source>
        <dbReference type="ARBA" id="ARBA00022737"/>
    </source>
</evidence>
<feature type="compositionally biased region" description="Polar residues" evidence="6">
    <location>
        <begin position="1"/>
        <end position="12"/>
    </location>
</feature>
<feature type="domain" description="4Fe-4S ferredoxin-type" evidence="7">
    <location>
        <begin position="84"/>
        <end position="109"/>
    </location>
</feature>
<proteinExistence type="predicted"/>
<protein>
    <submittedName>
        <fullName evidence="8">(Fe-S)-binding protein</fullName>
    </submittedName>
</protein>
<dbReference type="Gene3D" id="1.10.1060.10">
    <property type="entry name" value="Alpha-helical ferredoxin"/>
    <property type="match status" value="1"/>
</dbReference>
<comment type="caution">
    <text evidence="8">The sequence shown here is derived from an EMBL/GenBank/DDBJ whole genome shotgun (WGS) entry which is preliminary data.</text>
</comment>
<evidence type="ECO:0000256" key="4">
    <source>
        <dbReference type="ARBA" id="ARBA00023004"/>
    </source>
</evidence>